<keyword evidence="5" id="KW-0804">Transcription</keyword>
<feature type="region of interest" description="Disordered" evidence="6">
    <location>
        <begin position="734"/>
        <end position="788"/>
    </location>
</feature>
<dbReference type="PROSITE" id="PS00675">
    <property type="entry name" value="SIGMA54_INTERACT_1"/>
    <property type="match status" value="1"/>
</dbReference>
<keyword evidence="7" id="KW-0812">Transmembrane</keyword>
<feature type="transmembrane region" description="Helical" evidence="7">
    <location>
        <begin position="369"/>
        <end position="391"/>
    </location>
</feature>
<dbReference type="GO" id="GO:0005524">
    <property type="term" value="F:ATP binding"/>
    <property type="evidence" value="ECO:0007669"/>
    <property type="project" value="UniProtKB-KW"/>
</dbReference>
<evidence type="ECO:0000256" key="1">
    <source>
        <dbReference type="ARBA" id="ARBA00022741"/>
    </source>
</evidence>
<dbReference type="InterPro" id="IPR027417">
    <property type="entry name" value="P-loop_NTPase"/>
</dbReference>
<dbReference type="InterPro" id="IPR002078">
    <property type="entry name" value="Sigma_54_int"/>
</dbReference>
<dbReference type="PROSITE" id="PS00676">
    <property type="entry name" value="SIGMA54_INTERACT_2"/>
    <property type="match status" value="1"/>
</dbReference>
<dbReference type="AlphaFoldDB" id="A0A109W3Q4"/>
<keyword evidence="2" id="KW-0067">ATP-binding</keyword>
<evidence type="ECO:0000256" key="4">
    <source>
        <dbReference type="ARBA" id="ARBA00023125"/>
    </source>
</evidence>
<sequence length="864" mass="94334">MRVFGSVTGGSSVETALFFANRSLAGRMLMLGLPLLALVLALIFFATGRSIENIVNRAITRNARLQAQAMSLALEQTLVETRNQLLILAAGSMDRQEMVRRLKFRSRADGLRYREVAFMGLTPENRYLLLNYGGEIIAVPPHVALDAPAGPFHNISPGQKSGNVNVGQPLEVTYSMVPIDKSLQSLAFYVLRFSTPIYDAAGNFQGILILSLDLKALRDTMSLFSSPDAPINGGEETRVRSLFFDRDGWMLFQSESLDADSGESLLSSDAVRAGFRGDFGRPGFSPAFRPGPEHINYWTMVAEVQAGRSGQLSLSGTGPVWNTGQNRVEGVSYAPVTFMSGPEGPRVVVGGLGMLDSSFTSTRTGMQLLSIYSLCFLGGTLLLGLSLWWLAHSTGKSLNRLSGELRNRNEHDSADALNLPPMPLELERIKRNVNILLARLRRAKADQISQAAEQNAQQQREPVEDLPDPADLPVRGLVGTSLPMQTLYGQIQKASQVLADVLIVGETGTGKELVSESIHRLSDRADGPFITINCGALDEALLMDTLFGHVKGAFTEAKQARKGAFLAAEGGTLMLDEVGNAAPKVQQALLRALSTRRIRPLGADHDVPFDTRIIAATNAELRGDGQDGSFRDDLYYRLAVITIQTPPLRRRKEDIPALMVHFMAEAVATREQGMPRTIPKISRGALEKIMRHHWPGNVRELKNTLTRALTFCDEDLILAENIQLDPGVQYEARHGADPAASAGEQPGDTAPERTQDGERDKSRDAAARPAPNQDKITAGPPVAPDPEQLNHRQRELLPRLAALGSVSRQEYQNLAGEGISMRTAQYDLQQMVRLGLMRKEGRGPAQRYVIVQPGGYVPADKGRS</sequence>
<feature type="compositionally biased region" description="Basic and acidic residues" evidence="6">
    <location>
        <begin position="750"/>
        <end position="766"/>
    </location>
</feature>
<keyword evidence="7" id="KW-1133">Transmembrane helix</keyword>
<evidence type="ECO:0000256" key="6">
    <source>
        <dbReference type="SAM" id="MobiDB-lite"/>
    </source>
</evidence>
<dbReference type="InterPro" id="IPR003593">
    <property type="entry name" value="AAA+_ATPase"/>
</dbReference>
<dbReference type="InterPro" id="IPR025943">
    <property type="entry name" value="Sigma_54_int_dom_ATP-bd_2"/>
</dbReference>
<dbReference type="Pfam" id="PF25601">
    <property type="entry name" value="AAA_lid_14"/>
    <property type="match status" value="1"/>
</dbReference>
<evidence type="ECO:0000313" key="9">
    <source>
        <dbReference type="EMBL" id="AMD89088.1"/>
    </source>
</evidence>
<dbReference type="EMBL" id="CP014229">
    <property type="protein sequence ID" value="AMD89088.1"/>
    <property type="molecule type" value="Genomic_DNA"/>
</dbReference>
<dbReference type="KEGG" id="dfi:AXF13_02600"/>
<feature type="compositionally biased region" description="Low complexity" evidence="6">
    <location>
        <begin position="449"/>
        <end position="459"/>
    </location>
</feature>
<dbReference type="PANTHER" id="PTHR32071">
    <property type="entry name" value="TRANSCRIPTIONAL REGULATORY PROTEIN"/>
    <property type="match status" value="1"/>
</dbReference>
<dbReference type="Gene3D" id="1.10.8.60">
    <property type="match status" value="1"/>
</dbReference>
<dbReference type="GO" id="GO:0003677">
    <property type="term" value="F:DNA binding"/>
    <property type="evidence" value="ECO:0007669"/>
    <property type="project" value="UniProtKB-KW"/>
</dbReference>
<keyword evidence="1" id="KW-0547">Nucleotide-binding</keyword>
<name>A0A109W3Q4_9BACT</name>
<dbReference type="FunFam" id="3.40.50.300:FF:000006">
    <property type="entry name" value="DNA-binding transcriptional regulator NtrC"/>
    <property type="match status" value="1"/>
</dbReference>
<keyword evidence="7" id="KW-0472">Membrane</keyword>
<evidence type="ECO:0000256" key="3">
    <source>
        <dbReference type="ARBA" id="ARBA00023015"/>
    </source>
</evidence>
<dbReference type="InterPro" id="IPR025944">
    <property type="entry name" value="Sigma_54_int_dom_CS"/>
</dbReference>
<evidence type="ECO:0000256" key="2">
    <source>
        <dbReference type="ARBA" id="ARBA00022840"/>
    </source>
</evidence>
<dbReference type="GO" id="GO:0006355">
    <property type="term" value="P:regulation of DNA-templated transcription"/>
    <property type="evidence" value="ECO:0007669"/>
    <property type="project" value="InterPro"/>
</dbReference>
<keyword evidence="4" id="KW-0238">DNA-binding</keyword>
<keyword evidence="3" id="KW-0805">Transcription regulation</keyword>
<feature type="region of interest" description="Disordered" evidence="6">
    <location>
        <begin position="449"/>
        <end position="470"/>
    </location>
</feature>
<feature type="domain" description="Sigma-54 factor interaction" evidence="8">
    <location>
        <begin position="477"/>
        <end position="710"/>
    </location>
</feature>
<dbReference type="RefSeq" id="WP_062251536.1">
    <property type="nucleotide sequence ID" value="NZ_CP014229.1"/>
</dbReference>
<dbReference type="SUPFAM" id="SSF52540">
    <property type="entry name" value="P-loop containing nucleoside triphosphate hydrolases"/>
    <property type="match status" value="1"/>
</dbReference>
<dbReference type="CDD" id="cd00009">
    <property type="entry name" value="AAA"/>
    <property type="match status" value="1"/>
</dbReference>
<protein>
    <submittedName>
        <fullName evidence="9">ArsR family transcriptional regulator</fullName>
    </submittedName>
</protein>
<gene>
    <name evidence="9" type="ORF">AXF13_02600</name>
</gene>
<organism evidence="9 10">
    <name type="scientific">Desulfovibrio fairfieldensis</name>
    <dbReference type="NCBI Taxonomy" id="44742"/>
    <lineage>
        <taxon>Bacteria</taxon>
        <taxon>Pseudomonadati</taxon>
        <taxon>Thermodesulfobacteriota</taxon>
        <taxon>Desulfovibrionia</taxon>
        <taxon>Desulfovibrionales</taxon>
        <taxon>Desulfovibrionaceae</taxon>
        <taxon>Desulfovibrio</taxon>
    </lineage>
</organism>
<dbReference type="PROSITE" id="PS00688">
    <property type="entry name" value="SIGMA54_INTERACT_3"/>
    <property type="match status" value="1"/>
</dbReference>
<dbReference type="Proteomes" id="UP000069241">
    <property type="component" value="Chromosome"/>
</dbReference>
<dbReference type="InterPro" id="IPR025662">
    <property type="entry name" value="Sigma_54_int_dom_ATP-bd_1"/>
</dbReference>
<dbReference type="Gene3D" id="3.40.50.300">
    <property type="entry name" value="P-loop containing nucleotide triphosphate hydrolases"/>
    <property type="match status" value="1"/>
</dbReference>
<proteinExistence type="predicted"/>
<keyword evidence="10" id="KW-1185">Reference proteome</keyword>
<evidence type="ECO:0000313" key="10">
    <source>
        <dbReference type="Proteomes" id="UP000069241"/>
    </source>
</evidence>
<evidence type="ECO:0000256" key="5">
    <source>
        <dbReference type="ARBA" id="ARBA00023163"/>
    </source>
</evidence>
<dbReference type="InterPro" id="IPR058031">
    <property type="entry name" value="AAA_lid_NorR"/>
</dbReference>
<evidence type="ECO:0000256" key="7">
    <source>
        <dbReference type="SAM" id="Phobius"/>
    </source>
</evidence>
<dbReference type="SMART" id="SM00382">
    <property type="entry name" value="AAA"/>
    <property type="match status" value="1"/>
</dbReference>
<dbReference type="Pfam" id="PF00158">
    <property type="entry name" value="Sigma54_activat"/>
    <property type="match status" value="1"/>
</dbReference>
<feature type="transmembrane region" description="Helical" evidence="7">
    <location>
        <begin position="28"/>
        <end position="47"/>
    </location>
</feature>
<dbReference type="PANTHER" id="PTHR32071:SF122">
    <property type="entry name" value="SIGMA FACTOR"/>
    <property type="match status" value="1"/>
</dbReference>
<evidence type="ECO:0000259" key="8">
    <source>
        <dbReference type="PROSITE" id="PS50045"/>
    </source>
</evidence>
<dbReference type="STRING" id="44742.AXF13_02600"/>
<reference evidence="10" key="1">
    <citation type="submission" date="2016-02" db="EMBL/GenBank/DDBJ databases">
        <authorList>
            <person name="Holder M.E."/>
            <person name="Ajami N.J."/>
            <person name="Petrosino J.F."/>
        </authorList>
    </citation>
    <scope>NUCLEOTIDE SEQUENCE [LARGE SCALE GENOMIC DNA]</scope>
    <source>
        <strain evidence="10">CCUG 45958</strain>
    </source>
</reference>
<dbReference type="PROSITE" id="PS50045">
    <property type="entry name" value="SIGMA54_INTERACT_4"/>
    <property type="match status" value="1"/>
</dbReference>
<accession>A0A109W3Q4</accession>